<organism evidence="1 2">
    <name type="scientific">Mesorhizobium australicum</name>
    <dbReference type="NCBI Taxonomy" id="536018"/>
    <lineage>
        <taxon>Bacteria</taxon>
        <taxon>Pseudomonadati</taxon>
        <taxon>Pseudomonadota</taxon>
        <taxon>Alphaproteobacteria</taxon>
        <taxon>Hyphomicrobiales</taxon>
        <taxon>Phyllobacteriaceae</taxon>
        <taxon>Mesorhizobium</taxon>
    </lineage>
</organism>
<dbReference type="Proteomes" id="UP000193083">
    <property type="component" value="Unassembled WGS sequence"/>
</dbReference>
<evidence type="ECO:0000313" key="2">
    <source>
        <dbReference type="Proteomes" id="UP000193083"/>
    </source>
</evidence>
<keyword evidence="2" id="KW-1185">Reference proteome</keyword>
<sequence length="127" mass="13147">MFYNIPDPVASADCGRFLRATPAGPGVGRVAFGRTKGYAGVMLRMRSALLATLAVLAAASLPAVADEAKKDAALPGVDSTYSIVAPEPEPEEPPADALGTKKFGKWELTVSGYVWVQVGSGSHGDGR</sequence>
<dbReference type="AlphaFoldDB" id="A0A1X7PAA0"/>
<evidence type="ECO:0000313" key="1">
    <source>
        <dbReference type="EMBL" id="SMH47827.1"/>
    </source>
</evidence>
<dbReference type="EMBL" id="FXBL01000004">
    <property type="protein sequence ID" value="SMH47827.1"/>
    <property type="molecule type" value="Genomic_DNA"/>
</dbReference>
<gene>
    <name evidence="1" type="ORF">SAMN02982922_3591</name>
</gene>
<accession>A0A1X7PAA0</accession>
<name>A0A1X7PAA0_9HYPH</name>
<protein>
    <submittedName>
        <fullName evidence="1">Uncharacterized protein</fullName>
    </submittedName>
</protein>
<reference evidence="1 2" key="1">
    <citation type="submission" date="2017-04" db="EMBL/GenBank/DDBJ databases">
        <authorList>
            <person name="Afonso C.L."/>
            <person name="Miller P.J."/>
            <person name="Scott M.A."/>
            <person name="Spackman E."/>
            <person name="Goraichik I."/>
            <person name="Dimitrov K.M."/>
            <person name="Suarez D.L."/>
            <person name="Swayne D.E."/>
        </authorList>
    </citation>
    <scope>NUCLEOTIDE SEQUENCE [LARGE SCALE GENOMIC DNA]</scope>
    <source>
        <strain evidence="1 2">B5P</strain>
    </source>
</reference>
<proteinExistence type="predicted"/>